<dbReference type="EMBL" id="JAYFSI010000013">
    <property type="protein sequence ID" value="MEA5365843.1"/>
    <property type="molecule type" value="Genomic_DNA"/>
</dbReference>
<dbReference type="RefSeq" id="WP_323334653.1">
    <property type="nucleotide sequence ID" value="NZ_JAYFSI010000013.1"/>
</dbReference>
<keyword evidence="2" id="KW-1185">Reference proteome</keyword>
<organism evidence="1 2">
    <name type="scientific">Amycolatopsis heterodermiae</name>
    <dbReference type="NCBI Taxonomy" id="3110235"/>
    <lineage>
        <taxon>Bacteria</taxon>
        <taxon>Bacillati</taxon>
        <taxon>Actinomycetota</taxon>
        <taxon>Actinomycetes</taxon>
        <taxon>Pseudonocardiales</taxon>
        <taxon>Pseudonocardiaceae</taxon>
        <taxon>Amycolatopsis</taxon>
    </lineage>
</organism>
<protein>
    <submittedName>
        <fullName evidence="1">Uncharacterized protein</fullName>
    </submittedName>
</protein>
<dbReference type="Proteomes" id="UP001304298">
    <property type="component" value="Unassembled WGS sequence"/>
</dbReference>
<proteinExistence type="predicted"/>
<evidence type="ECO:0000313" key="2">
    <source>
        <dbReference type="Proteomes" id="UP001304298"/>
    </source>
</evidence>
<evidence type="ECO:0000313" key="1">
    <source>
        <dbReference type="EMBL" id="MEA5365843.1"/>
    </source>
</evidence>
<name>A0ABU5RHT6_9PSEU</name>
<reference evidence="1 2" key="1">
    <citation type="submission" date="2023-12" db="EMBL/GenBank/DDBJ databases">
        <title>Amycolatopsis sp. V23-08.</title>
        <authorList>
            <person name="Somphong A."/>
        </authorList>
    </citation>
    <scope>NUCLEOTIDE SEQUENCE [LARGE SCALE GENOMIC DNA]</scope>
    <source>
        <strain evidence="1 2">V23-08</strain>
    </source>
</reference>
<comment type="caution">
    <text evidence="1">The sequence shown here is derived from an EMBL/GenBank/DDBJ whole genome shotgun (WGS) entry which is preliminary data.</text>
</comment>
<sequence>MEARLVGYWSESPLDPGSPEYTELGFRADGTGWQYWTSWSSAFAVHRFDWHSPGPGRLTARLRMAIDGAWSLHGSDVRHRVERREHVDTLVELAWELGPDRQLTLDRALVDVLGGTQFLPVAAGGDDPTLTGP</sequence>
<gene>
    <name evidence="1" type="ORF">VA596_40400</name>
</gene>
<accession>A0ABU5RHT6</accession>